<dbReference type="Pfam" id="PF00535">
    <property type="entry name" value="Glycos_transf_2"/>
    <property type="match status" value="1"/>
</dbReference>
<evidence type="ECO:0000259" key="2">
    <source>
        <dbReference type="Pfam" id="PF00535"/>
    </source>
</evidence>
<dbReference type="EMBL" id="LNYR01000031">
    <property type="protein sequence ID" value="KTD47674.1"/>
    <property type="molecule type" value="Genomic_DNA"/>
</dbReference>
<keyword evidence="5" id="KW-1185">Reference proteome</keyword>
<gene>
    <name evidence="4" type="primary">sunS</name>
    <name evidence="3" type="ORF">Lqua_2067</name>
    <name evidence="4" type="ORF">NCTC12376_02384</name>
</gene>
<evidence type="ECO:0000313" key="5">
    <source>
        <dbReference type="Proteomes" id="UP000054639"/>
    </source>
</evidence>
<protein>
    <submittedName>
        <fullName evidence="4">Lipopolysaccharide biosynthesis glycosyltransferase</fullName>
        <ecNumber evidence="4">2.4.1.-</ecNumber>
    </submittedName>
</protein>
<evidence type="ECO:0000313" key="3">
    <source>
        <dbReference type="EMBL" id="KTD47674.1"/>
    </source>
</evidence>
<dbReference type="EC" id="2.4.1.-" evidence="4"/>
<dbReference type="Proteomes" id="UP000054639">
    <property type="component" value="Unassembled WGS sequence"/>
</dbReference>
<dbReference type="EMBL" id="UGOW01000001">
    <property type="protein sequence ID" value="STY18564.1"/>
    <property type="molecule type" value="Genomic_DNA"/>
</dbReference>
<dbReference type="Gene3D" id="3.90.550.10">
    <property type="entry name" value="Spore Coat Polysaccharide Biosynthesis Protein SpsA, Chain A"/>
    <property type="match status" value="1"/>
</dbReference>
<dbReference type="SUPFAM" id="SSF53448">
    <property type="entry name" value="Nucleotide-diphospho-sugar transferases"/>
    <property type="match status" value="1"/>
</dbReference>
<evidence type="ECO:0000313" key="4">
    <source>
        <dbReference type="EMBL" id="STY18564.1"/>
    </source>
</evidence>
<evidence type="ECO:0000313" key="6">
    <source>
        <dbReference type="Proteomes" id="UP000254230"/>
    </source>
</evidence>
<feature type="domain" description="Glycosyltransferase 2-like" evidence="2">
    <location>
        <begin position="13"/>
        <end position="134"/>
    </location>
</feature>
<evidence type="ECO:0000256" key="1">
    <source>
        <dbReference type="ARBA" id="ARBA00038494"/>
    </source>
</evidence>
<proteinExistence type="inferred from homology"/>
<dbReference type="CDD" id="cd02511">
    <property type="entry name" value="Beta4Glucosyltransferase"/>
    <property type="match status" value="1"/>
</dbReference>
<keyword evidence="4" id="KW-0808">Transferase</keyword>
<dbReference type="PANTHER" id="PTHR43630">
    <property type="entry name" value="POLY-BETA-1,6-N-ACETYL-D-GLUCOSAMINE SYNTHASE"/>
    <property type="match status" value="1"/>
</dbReference>
<dbReference type="InterPro" id="IPR029044">
    <property type="entry name" value="Nucleotide-diphossugar_trans"/>
</dbReference>
<comment type="similarity">
    <text evidence="1">Belongs to the glycosyltransferase 2 family. WaaE/KdtX subfamily.</text>
</comment>
<sequence>MFFYLLIPLAMLTVIIITKNEESNIRRCLESVRFADEIIVVDSGSTDNTVAIAREYTEMVFQTDDWQGYGIQKQRALAKATGDWVLNLDADESVSNELKEEMMKVITSDSADAFRIPIQMFFYNQLLKYSASPKRHIRLFKRANANYSNDIVHEKVVVSSSARIGKLKNAIQHHSYRDVSHLLYKLNKYSSYSAKIRIESNKKTRFIWVLMNTGWMFGRCFILQRGFLDGKLGFLFAVFSAQGTFYRGIKQIYKDRNINQLPSLTNTDKDEL</sequence>
<reference evidence="4 6" key="2">
    <citation type="submission" date="2018-06" db="EMBL/GenBank/DDBJ databases">
        <authorList>
            <consortium name="Pathogen Informatics"/>
            <person name="Doyle S."/>
        </authorList>
    </citation>
    <scope>NUCLEOTIDE SEQUENCE [LARGE SCALE GENOMIC DNA]</scope>
    <source>
        <strain evidence="4 6">NCTC12376</strain>
    </source>
</reference>
<accession>A0A378KUR9</accession>
<dbReference type="Proteomes" id="UP000254230">
    <property type="component" value="Unassembled WGS sequence"/>
</dbReference>
<organism evidence="4 6">
    <name type="scientific">Legionella quateirensis</name>
    <dbReference type="NCBI Taxonomy" id="45072"/>
    <lineage>
        <taxon>Bacteria</taxon>
        <taxon>Pseudomonadati</taxon>
        <taxon>Pseudomonadota</taxon>
        <taxon>Gammaproteobacteria</taxon>
        <taxon>Legionellales</taxon>
        <taxon>Legionellaceae</taxon>
        <taxon>Legionella</taxon>
    </lineage>
</organism>
<dbReference type="PANTHER" id="PTHR43630:SF2">
    <property type="entry name" value="GLYCOSYLTRANSFERASE"/>
    <property type="match status" value="1"/>
</dbReference>
<dbReference type="GO" id="GO:0016757">
    <property type="term" value="F:glycosyltransferase activity"/>
    <property type="evidence" value="ECO:0007669"/>
    <property type="project" value="UniProtKB-KW"/>
</dbReference>
<keyword evidence="4" id="KW-0328">Glycosyltransferase</keyword>
<reference evidence="3 5" key="1">
    <citation type="submission" date="2015-11" db="EMBL/GenBank/DDBJ databases">
        <title>Genomic analysis of 38 Legionella species identifies large and diverse effector repertoires.</title>
        <authorList>
            <person name="Burstein D."/>
            <person name="Amaro F."/>
            <person name="Zusman T."/>
            <person name="Lifshitz Z."/>
            <person name="Cohen O."/>
            <person name="Gilbert J.A."/>
            <person name="Pupko T."/>
            <person name="Shuman H.A."/>
            <person name="Segal G."/>
        </authorList>
    </citation>
    <scope>NUCLEOTIDE SEQUENCE [LARGE SCALE GENOMIC DNA]</scope>
    <source>
        <strain evidence="3 5">ATCC 49507</strain>
    </source>
</reference>
<dbReference type="InterPro" id="IPR001173">
    <property type="entry name" value="Glyco_trans_2-like"/>
</dbReference>
<name>A0A378KUR9_9GAMM</name>
<dbReference type="STRING" id="45072.Lqua_2067"/>
<dbReference type="AlphaFoldDB" id="A0A378KUR9"/>